<dbReference type="SUPFAM" id="SSF46689">
    <property type="entry name" value="Homeodomain-like"/>
    <property type="match status" value="1"/>
</dbReference>
<evidence type="ECO:0000313" key="6">
    <source>
        <dbReference type="Proteomes" id="UP001595536"/>
    </source>
</evidence>
<dbReference type="SMART" id="SM00342">
    <property type="entry name" value="HTH_ARAC"/>
    <property type="match status" value="1"/>
</dbReference>
<sequence length="352" mass="38905">MLLSLYRKIPVPPHGVLTMAELLRENGIDPAPAFAAAALSPEAARDPLATVSGAAELAFQETFVALTEGRRDLWLELGLRSRFLMLGTFGVAVMTARTLRAAMETAGRLAWLHNSLALYRLETGGDACTLRMRLDQAPARLHEFIALRDAPVITDLFNVIWGGRFPFDEIVLTAREAICARVRKPEKMEVRYGEPGAWWRWPAALLDRRLPPADRRSHEAALRQADLLLQRALAGDGARDPGAQVAALLREHGPGLTLQQAAARLGMSARTLQRRLTDGGGSFRRLQLQARMETARRLLRDTDLPVAEIAWRLGYAEPSAFNHRFRSAFGVSPRAWRRRAAPAAGETASRGE</sequence>
<dbReference type="InterPro" id="IPR020449">
    <property type="entry name" value="Tscrpt_reg_AraC-type_HTH"/>
</dbReference>
<dbReference type="Gene3D" id="1.10.10.60">
    <property type="entry name" value="Homeodomain-like"/>
    <property type="match status" value="1"/>
</dbReference>
<dbReference type="PANTHER" id="PTHR47894:SF1">
    <property type="entry name" value="HTH-TYPE TRANSCRIPTIONAL REGULATOR VQSM"/>
    <property type="match status" value="1"/>
</dbReference>
<proteinExistence type="predicted"/>
<dbReference type="InterPro" id="IPR009057">
    <property type="entry name" value="Homeodomain-like_sf"/>
</dbReference>
<keyword evidence="6" id="KW-1185">Reference proteome</keyword>
<dbReference type="PRINTS" id="PR00032">
    <property type="entry name" value="HTHARAC"/>
</dbReference>
<evidence type="ECO:0000256" key="2">
    <source>
        <dbReference type="ARBA" id="ARBA00023125"/>
    </source>
</evidence>
<keyword evidence="3" id="KW-0804">Transcription</keyword>
<keyword evidence="1" id="KW-0805">Transcription regulation</keyword>
<reference evidence="6" key="1">
    <citation type="journal article" date="2019" name="Int. J. Syst. Evol. Microbiol.">
        <title>The Global Catalogue of Microorganisms (GCM) 10K type strain sequencing project: providing services to taxonomists for standard genome sequencing and annotation.</title>
        <authorList>
            <consortium name="The Broad Institute Genomics Platform"/>
            <consortium name="The Broad Institute Genome Sequencing Center for Infectious Disease"/>
            <person name="Wu L."/>
            <person name="Ma J."/>
        </authorList>
    </citation>
    <scope>NUCLEOTIDE SEQUENCE [LARGE SCALE GENOMIC DNA]</scope>
    <source>
        <strain evidence="6">CCM 7941</strain>
    </source>
</reference>
<accession>A0ABV7LAI2</accession>
<evidence type="ECO:0000256" key="3">
    <source>
        <dbReference type="ARBA" id="ARBA00023163"/>
    </source>
</evidence>
<comment type="caution">
    <text evidence="5">The sequence shown here is derived from an EMBL/GenBank/DDBJ whole genome shotgun (WGS) entry which is preliminary data.</text>
</comment>
<name>A0ABV7LAI2_9HYPH</name>
<evidence type="ECO:0000313" key="5">
    <source>
        <dbReference type="EMBL" id="MFC3264850.1"/>
    </source>
</evidence>
<dbReference type="InterPro" id="IPR032687">
    <property type="entry name" value="AraC-type_N"/>
</dbReference>
<dbReference type="InterPro" id="IPR018060">
    <property type="entry name" value="HTH_AraC"/>
</dbReference>
<evidence type="ECO:0000256" key="1">
    <source>
        <dbReference type="ARBA" id="ARBA00023015"/>
    </source>
</evidence>
<dbReference type="Proteomes" id="UP001595536">
    <property type="component" value="Unassembled WGS sequence"/>
</dbReference>
<evidence type="ECO:0000259" key="4">
    <source>
        <dbReference type="PROSITE" id="PS01124"/>
    </source>
</evidence>
<dbReference type="RefSeq" id="WP_376868618.1">
    <property type="nucleotide sequence ID" value="NZ_JBHRUV010000003.1"/>
</dbReference>
<dbReference type="InterPro" id="IPR018062">
    <property type="entry name" value="HTH_AraC-typ_CS"/>
</dbReference>
<dbReference type="EMBL" id="JBHRUV010000003">
    <property type="protein sequence ID" value="MFC3264850.1"/>
    <property type="molecule type" value="Genomic_DNA"/>
</dbReference>
<dbReference type="Pfam" id="PF12833">
    <property type="entry name" value="HTH_18"/>
    <property type="match status" value="1"/>
</dbReference>
<protein>
    <submittedName>
        <fullName evidence="5">Helix-turn-helix domain-containing protein</fullName>
    </submittedName>
</protein>
<dbReference type="PROSITE" id="PS01124">
    <property type="entry name" value="HTH_ARAC_FAMILY_2"/>
    <property type="match status" value="1"/>
</dbReference>
<organism evidence="5 6">
    <name type="scientific">Camelimonas abortus</name>
    <dbReference type="NCBI Taxonomy" id="1017184"/>
    <lineage>
        <taxon>Bacteria</taxon>
        <taxon>Pseudomonadati</taxon>
        <taxon>Pseudomonadota</taxon>
        <taxon>Alphaproteobacteria</taxon>
        <taxon>Hyphomicrobiales</taxon>
        <taxon>Chelatococcaceae</taxon>
        <taxon>Camelimonas</taxon>
    </lineage>
</organism>
<feature type="domain" description="HTH araC/xylS-type" evidence="4">
    <location>
        <begin position="243"/>
        <end position="339"/>
    </location>
</feature>
<dbReference type="PROSITE" id="PS00041">
    <property type="entry name" value="HTH_ARAC_FAMILY_1"/>
    <property type="match status" value="1"/>
</dbReference>
<dbReference type="Pfam" id="PF12625">
    <property type="entry name" value="Arabinose_bd"/>
    <property type="match status" value="1"/>
</dbReference>
<keyword evidence="2" id="KW-0238">DNA-binding</keyword>
<dbReference type="PANTHER" id="PTHR47894">
    <property type="entry name" value="HTH-TYPE TRANSCRIPTIONAL REGULATOR GADX"/>
    <property type="match status" value="1"/>
</dbReference>
<gene>
    <name evidence="5" type="ORF">ACFOEX_00555</name>
</gene>